<evidence type="ECO:0000259" key="9">
    <source>
        <dbReference type="Pfam" id="PF02803"/>
    </source>
</evidence>
<proteinExistence type="inferred from homology"/>
<protein>
    <recommendedName>
        <fullName evidence="6">Probable acetyl-CoA acetyltransferase</fullName>
        <ecNumber evidence="2">2.3.1.9</ecNumber>
    </recommendedName>
    <alternativeName>
        <fullName evidence="5">Acetoacetyl-CoA thiolase</fullName>
    </alternativeName>
</protein>
<dbReference type="SUPFAM" id="SSF53901">
    <property type="entry name" value="Thiolase-like"/>
    <property type="match status" value="2"/>
</dbReference>
<dbReference type="RefSeq" id="WP_345579800.1">
    <property type="nucleotide sequence ID" value="NZ_BAABLV010000017.1"/>
</dbReference>
<dbReference type="PROSITE" id="PS00098">
    <property type="entry name" value="THIOLASE_1"/>
    <property type="match status" value="1"/>
</dbReference>
<evidence type="ECO:0000256" key="7">
    <source>
        <dbReference type="RuleBase" id="RU003557"/>
    </source>
</evidence>
<keyword evidence="11" id="KW-1185">Reference proteome</keyword>
<evidence type="ECO:0000256" key="6">
    <source>
        <dbReference type="ARBA" id="ARBA00040529"/>
    </source>
</evidence>
<dbReference type="InterPro" id="IPR002155">
    <property type="entry name" value="Thiolase"/>
</dbReference>
<comment type="caution">
    <text evidence="10">The sequence shown here is derived from an EMBL/GenBank/DDBJ whole genome shotgun (WGS) entry which is preliminary data.</text>
</comment>
<dbReference type="PIRSF" id="PIRSF000429">
    <property type="entry name" value="Ac-CoA_Ac_transf"/>
    <property type="match status" value="1"/>
</dbReference>
<dbReference type="InterPro" id="IPR020615">
    <property type="entry name" value="Thiolase_acyl_enz_int_AS"/>
</dbReference>
<dbReference type="PANTHER" id="PTHR18919">
    <property type="entry name" value="ACETYL-COA C-ACYLTRANSFERASE"/>
    <property type="match status" value="1"/>
</dbReference>
<dbReference type="Pfam" id="PF02803">
    <property type="entry name" value="Thiolase_C"/>
    <property type="match status" value="1"/>
</dbReference>
<evidence type="ECO:0000256" key="1">
    <source>
        <dbReference type="ARBA" id="ARBA00010982"/>
    </source>
</evidence>
<feature type="domain" description="Thiolase N-terminal" evidence="8">
    <location>
        <begin position="4"/>
        <end position="261"/>
    </location>
</feature>
<keyword evidence="4 7" id="KW-0012">Acyltransferase</keyword>
<dbReference type="InterPro" id="IPR016039">
    <property type="entry name" value="Thiolase-like"/>
</dbReference>
<organism evidence="10 11">
    <name type="scientific">Tessaracoccus lubricantis</name>
    <dbReference type="NCBI Taxonomy" id="545543"/>
    <lineage>
        <taxon>Bacteria</taxon>
        <taxon>Bacillati</taxon>
        <taxon>Actinomycetota</taxon>
        <taxon>Actinomycetes</taxon>
        <taxon>Propionibacteriales</taxon>
        <taxon>Propionibacteriaceae</taxon>
        <taxon>Tessaracoccus</taxon>
    </lineage>
</organism>
<dbReference type="Proteomes" id="UP001501521">
    <property type="component" value="Unassembled WGS sequence"/>
</dbReference>
<dbReference type="NCBIfam" id="TIGR01930">
    <property type="entry name" value="AcCoA-C-Actrans"/>
    <property type="match status" value="1"/>
</dbReference>
<evidence type="ECO:0000259" key="8">
    <source>
        <dbReference type="Pfam" id="PF00108"/>
    </source>
</evidence>
<evidence type="ECO:0000256" key="2">
    <source>
        <dbReference type="ARBA" id="ARBA00012705"/>
    </source>
</evidence>
<name>A0ABP9F4Y7_9ACTN</name>
<reference evidence="11" key="1">
    <citation type="journal article" date="2019" name="Int. J. Syst. Evol. Microbiol.">
        <title>The Global Catalogue of Microorganisms (GCM) 10K type strain sequencing project: providing services to taxonomists for standard genome sequencing and annotation.</title>
        <authorList>
            <consortium name="The Broad Institute Genomics Platform"/>
            <consortium name="The Broad Institute Genome Sequencing Center for Infectious Disease"/>
            <person name="Wu L."/>
            <person name="Ma J."/>
        </authorList>
    </citation>
    <scope>NUCLEOTIDE SEQUENCE [LARGE SCALE GENOMIC DNA]</scope>
    <source>
        <strain evidence="11">JCM 19125</strain>
    </source>
</reference>
<evidence type="ECO:0000256" key="4">
    <source>
        <dbReference type="ARBA" id="ARBA00023315"/>
    </source>
</evidence>
<comment type="similarity">
    <text evidence="1 7">Belongs to the thiolase-like superfamily. Thiolase family.</text>
</comment>
<evidence type="ECO:0000313" key="11">
    <source>
        <dbReference type="Proteomes" id="UP001501521"/>
    </source>
</evidence>
<dbReference type="InterPro" id="IPR020613">
    <property type="entry name" value="Thiolase_CS"/>
</dbReference>
<dbReference type="PANTHER" id="PTHR18919:SF107">
    <property type="entry name" value="ACETYL-COA ACETYLTRANSFERASE, CYTOSOLIC"/>
    <property type="match status" value="1"/>
</dbReference>
<evidence type="ECO:0000256" key="3">
    <source>
        <dbReference type="ARBA" id="ARBA00022679"/>
    </source>
</evidence>
<gene>
    <name evidence="10" type="ORF">GCM10025789_09660</name>
</gene>
<dbReference type="Gene3D" id="3.40.47.10">
    <property type="match status" value="2"/>
</dbReference>
<evidence type="ECO:0000313" key="10">
    <source>
        <dbReference type="EMBL" id="GAA4894450.1"/>
    </source>
</evidence>
<sequence length="392" mass="39841">MRDVVIVGGARTPQGRLLGQLASLTAVDLGAHAIRAALSRAGVAAGAVQYVFMGHVIQAGCGQNPAKQAAVAAGLGMDVPAETVNKVCLSGLAAVTNAARLIRLGEADVVVAGGMESMTNAPHLARVRAGVKYGAASLEDAVAADGLDDAADRISMGLLTERGNERHGFTREEQDAVAADSHVRAARAAADGLFDDEIAPVTIPQRRGEPLVLTSDEGVRGDSTVDTLGRLRPAFREDGTITAGNASPISDGAAALVVTSREYAEANGLTVLCAVGEAGQVAGPDTQLHEQPSRALAAALDRAGWAVDELDFIEVNEAFAAVALASLKELDYPWEKTNLHGGAVALGHPVGASGARLALHAALELHRRGAGRAGVALCGGGGQGEALLLHAG</sequence>
<accession>A0ABP9F4Y7</accession>
<dbReference type="InterPro" id="IPR020617">
    <property type="entry name" value="Thiolase_C"/>
</dbReference>
<feature type="domain" description="Thiolase C-terminal" evidence="9">
    <location>
        <begin position="270"/>
        <end position="390"/>
    </location>
</feature>
<dbReference type="CDD" id="cd00751">
    <property type="entry name" value="thiolase"/>
    <property type="match status" value="1"/>
</dbReference>
<dbReference type="InterPro" id="IPR020616">
    <property type="entry name" value="Thiolase_N"/>
</dbReference>
<dbReference type="EMBL" id="BAABLV010000017">
    <property type="protein sequence ID" value="GAA4894450.1"/>
    <property type="molecule type" value="Genomic_DNA"/>
</dbReference>
<keyword evidence="3 7" id="KW-0808">Transferase</keyword>
<dbReference type="EC" id="2.3.1.9" evidence="2"/>
<dbReference type="PROSITE" id="PS00737">
    <property type="entry name" value="THIOLASE_2"/>
    <property type="match status" value="1"/>
</dbReference>
<dbReference type="Pfam" id="PF00108">
    <property type="entry name" value="Thiolase_N"/>
    <property type="match status" value="1"/>
</dbReference>
<evidence type="ECO:0000256" key="5">
    <source>
        <dbReference type="ARBA" id="ARBA00030755"/>
    </source>
</evidence>